<dbReference type="Pfam" id="PF00196">
    <property type="entry name" value="GerE"/>
    <property type="match status" value="1"/>
</dbReference>
<proteinExistence type="predicted"/>
<dbReference type="SMART" id="SM00421">
    <property type="entry name" value="HTH_LUXR"/>
    <property type="match status" value="1"/>
</dbReference>
<dbReference type="CDD" id="cd06170">
    <property type="entry name" value="LuxR_C_like"/>
    <property type="match status" value="1"/>
</dbReference>
<dbReference type="PANTHER" id="PTHR44688">
    <property type="entry name" value="DNA-BINDING TRANSCRIPTIONAL ACTIVATOR DEVR_DOSR"/>
    <property type="match status" value="1"/>
</dbReference>
<evidence type="ECO:0000259" key="4">
    <source>
        <dbReference type="PROSITE" id="PS50043"/>
    </source>
</evidence>
<dbReference type="PANTHER" id="PTHR44688:SF16">
    <property type="entry name" value="DNA-BINDING TRANSCRIPTIONAL ACTIVATOR DEVR_DOSR"/>
    <property type="match status" value="1"/>
</dbReference>
<keyword evidence="1" id="KW-0805">Transcription regulation</keyword>
<dbReference type="PROSITE" id="PS50043">
    <property type="entry name" value="HTH_LUXR_2"/>
    <property type="match status" value="1"/>
</dbReference>
<keyword evidence="3" id="KW-0804">Transcription</keyword>
<protein>
    <submittedName>
        <fullName evidence="6">Helix-turn-helix transcriptional regulator</fullName>
    </submittedName>
</protein>
<dbReference type="SUPFAM" id="SSF46894">
    <property type="entry name" value="C-terminal effector domain of the bipartite response regulators"/>
    <property type="match status" value="1"/>
</dbReference>
<name>A0A2P5GWL4_9ENTR</name>
<evidence type="ECO:0000313" key="5">
    <source>
        <dbReference type="EMBL" id="POP47998.1"/>
    </source>
</evidence>
<feature type="domain" description="HTH luxR-type" evidence="4">
    <location>
        <begin position="176"/>
        <end position="241"/>
    </location>
</feature>
<keyword evidence="2" id="KW-0238">DNA-binding</keyword>
<evidence type="ECO:0000256" key="2">
    <source>
        <dbReference type="ARBA" id="ARBA00023125"/>
    </source>
</evidence>
<dbReference type="InterPro" id="IPR016032">
    <property type="entry name" value="Sig_transdc_resp-reg_C-effctor"/>
</dbReference>
<evidence type="ECO:0000256" key="3">
    <source>
        <dbReference type="ARBA" id="ARBA00023163"/>
    </source>
</evidence>
<evidence type="ECO:0000256" key="1">
    <source>
        <dbReference type="ARBA" id="ARBA00023015"/>
    </source>
</evidence>
<dbReference type="InterPro" id="IPR036388">
    <property type="entry name" value="WH-like_DNA-bd_sf"/>
</dbReference>
<dbReference type="InterPro" id="IPR000792">
    <property type="entry name" value="Tscrpt_reg_LuxR_C"/>
</dbReference>
<comment type="caution">
    <text evidence="6">The sequence shown here is derived from an EMBL/GenBank/DDBJ whole genome shotgun (WGS) entry which is preliminary data.</text>
</comment>
<gene>
    <name evidence="6" type="ORF">CHU32_00445</name>
    <name evidence="5" type="ORF">CHU33_00445</name>
</gene>
<dbReference type="PROSITE" id="PS00622">
    <property type="entry name" value="HTH_LUXR_1"/>
    <property type="match status" value="1"/>
</dbReference>
<dbReference type="OrthoDB" id="343383at2"/>
<dbReference type="GO" id="GO:0003677">
    <property type="term" value="F:DNA binding"/>
    <property type="evidence" value="ECO:0007669"/>
    <property type="project" value="UniProtKB-KW"/>
</dbReference>
<evidence type="ECO:0000313" key="6">
    <source>
        <dbReference type="EMBL" id="POP50960.1"/>
    </source>
</evidence>
<keyword evidence="7" id="KW-1185">Reference proteome</keyword>
<dbReference type="Proteomes" id="UP000237073">
    <property type="component" value="Unassembled WGS sequence"/>
</dbReference>
<reference evidence="7 8" key="1">
    <citation type="submission" date="2018-01" db="EMBL/GenBank/DDBJ databases">
        <title>Superficieibacter electus gen. nov., sp. nov., an extended-spectrum beta-lactamase possessing member of the Enterobacteriaceae family, isolated from intensive care unit surfaces.</title>
        <authorList>
            <person name="Potter R.F."/>
            <person name="D'Souza A.W."/>
        </authorList>
    </citation>
    <scope>NUCLEOTIDE SEQUENCE [LARGE SCALE GENOMIC DNA]</scope>
    <source>
        <strain evidence="6 8">BP-1</strain>
        <strain evidence="5 7">BP-2</strain>
    </source>
</reference>
<evidence type="ECO:0000313" key="7">
    <source>
        <dbReference type="Proteomes" id="UP000237073"/>
    </source>
</evidence>
<dbReference type="Proteomes" id="UP000247005">
    <property type="component" value="Unassembled WGS sequence"/>
</dbReference>
<sequence>MPGALDDLLAGSVAFDLSVIFGFPFDAKPIILHDNQYRHSVTAVALENYLQGTYLFDPFYTACAENHASGLWRMSELAPDAFYDSAFYSASDVHPCISMQVGSIVEEIGFLVPLEGEVNAIYSLMRLHGDKFSPQEMAALTRLEPFVRETIRTHWRDVRIINRQMRFDDLMETAFASFCQEVLTWQQRRIVQLILRGHSNYAIGQILSVTEGTIKLHRQNIYRRLNISSQRELFALFVEQLFPVRQSEETAKR</sequence>
<accession>A0A2P5GWL4</accession>
<evidence type="ECO:0000313" key="8">
    <source>
        <dbReference type="Proteomes" id="UP000247005"/>
    </source>
</evidence>
<dbReference type="EMBL" id="PQGE01000001">
    <property type="protein sequence ID" value="POP47998.1"/>
    <property type="molecule type" value="Genomic_DNA"/>
</dbReference>
<dbReference type="EMBL" id="PQGD01000001">
    <property type="protein sequence ID" value="POP50960.1"/>
    <property type="molecule type" value="Genomic_DNA"/>
</dbReference>
<dbReference type="GO" id="GO:0006355">
    <property type="term" value="P:regulation of DNA-templated transcription"/>
    <property type="evidence" value="ECO:0007669"/>
    <property type="project" value="InterPro"/>
</dbReference>
<dbReference type="AlphaFoldDB" id="A0A2P5GWL4"/>
<dbReference type="Gene3D" id="1.10.10.10">
    <property type="entry name" value="Winged helix-like DNA-binding domain superfamily/Winged helix DNA-binding domain"/>
    <property type="match status" value="1"/>
</dbReference>
<dbReference type="PRINTS" id="PR00038">
    <property type="entry name" value="HTHLUXR"/>
</dbReference>
<organism evidence="6 8">
    <name type="scientific">Superficieibacter electus</name>
    <dbReference type="NCBI Taxonomy" id="2022662"/>
    <lineage>
        <taxon>Bacteria</taxon>
        <taxon>Pseudomonadati</taxon>
        <taxon>Pseudomonadota</taxon>
        <taxon>Gammaproteobacteria</taxon>
        <taxon>Enterobacterales</taxon>
        <taxon>Enterobacteriaceae</taxon>
        <taxon>Superficieibacter</taxon>
    </lineage>
</organism>